<keyword evidence="3 8" id="KW-0812">Transmembrane</keyword>
<dbReference type="GO" id="GO:0043165">
    <property type="term" value="P:Gram-negative-bacterium-type cell outer membrane assembly"/>
    <property type="evidence" value="ECO:0007669"/>
    <property type="project" value="UniProtKB-UniRule"/>
</dbReference>
<name>A0A1T4VIB9_9GAMM</name>
<gene>
    <name evidence="8" type="primary">bamA</name>
    <name evidence="11" type="ORF">SAMN02745213_01553</name>
</gene>
<dbReference type="PROSITE" id="PS51779">
    <property type="entry name" value="POTRA"/>
    <property type="match status" value="5"/>
</dbReference>
<evidence type="ECO:0000256" key="1">
    <source>
        <dbReference type="ARBA" id="ARBA00004370"/>
    </source>
</evidence>
<keyword evidence="4 8" id="KW-0732">Signal</keyword>
<dbReference type="STRING" id="83771.SAMN02910357_00657"/>
<dbReference type="EMBL" id="FUXX01000026">
    <property type="protein sequence ID" value="SKA64665.1"/>
    <property type="molecule type" value="Genomic_DNA"/>
</dbReference>
<dbReference type="Pfam" id="PF01103">
    <property type="entry name" value="Omp85"/>
    <property type="match status" value="1"/>
</dbReference>
<dbReference type="GO" id="GO:0009279">
    <property type="term" value="C:cell outer membrane"/>
    <property type="evidence" value="ECO:0007669"/>
    <property type="project" value="UniProtKB-SubCell"/>
</dbReference>
<evidence type="ECO:0000256" key="2">
    <source>
        <dbReference type="ARBA" id="ARBA00022452"/>
    </source>
</evidence>
<feature type="domain" description="POTRA" evidence="10">
    <location>
        <begin position="355"/>
        <end position="429"/>
    </location>
</feature>
<comment type="subunit">
    <text evidence="8">Part of the Bam complex.</text>
</comment>
<evidence type="ECO:0000256" key="8">
    <source>
        <dbReference type="HAMAP-Rule" id="MF_01430"/>
    </source>
</evidence>
<dbReference type="Pfam" id="PF07244">
    <property type="entry name" value="POTRA"/>
    <property type="match status" value="5"/>
</dbReference>
<sequence precursor="true">MRSHFSINIASLSLAVASVLGMSTAAYAAGDPVISDIQIRGLNRVTKGAVLLALPVKEGDVMSRENTSLAMQRLYATGEFDEVKLSRDGNTFIVTVQERPTVGAIDFSGNVNIKKEDLEKVINDQGIRVGDPLNNQALNTIEKSLEDFYHSSGMYQASVKAVITNLPRNRADIKIEIIEGKAAEIQQINIVGNNSFPEDVLLAQMELRDDVPWWNFMANTKYNGQKFRADLESLKSFYMDRGYVNFKIDSTSVELTPDKKGIYLTIAINEGEQYKISGTSVRGDTLKYGEELNQAVTIEKGEIYNQRRITENEKTLAAILGKYGYANSEVKSFPVFNDKEKTVELQFNVMPGKRVHVSQVFISGNDTTDDTVIRRELRQMDGSWLSSEAIDVSKTRLNRTGYFETAEITTEKVGGSDDTVNVNTKVTERPTGAISGGIGFGTDSGLTIQAGISQSNLFGWGTQGAVNAYQNDYRKHMEVSYTDPYFTVDNVSLGGKLFLDNYYGADDADVIDYTNKTIGAVAYLGYPLSETLSVNYSLGAERNRIKNNGLRFQQGDVFFNMYGKNGESAVDFINYKAGVDLTRNTLNQKVFPTDGSKQVLSLMITTPNSDVHYYKATAETYNYFPLNEYNDYIFAMRGRAGYGNGYRDKNGQKEIMPFFDNFSLGGSEWLRGFKRNSVGPRAIYWNKKTGSWYESSNSIGGNAFWAASAEIIFPTPLVAEAYKNSIRTSIFFDAGSLWDSRSGIYSYDYSSPSKYRTSAGISLVWMSPLGPLSFNIAKPIKKYDGDDTQQFNFNIGSTF</sequence>
<comment type="similarity">
    <text evidence="8">Belongs to the BamA family.</text>
</comment>
<evidence type="ECO:0000256" key="3">
    <source>
        <dbReference type="ARBA" id="ARBA00022692"/>
    </source>
</evidence>
<feature type="chain" id="PRO_5013414492" description="Outer membrane protein assembly factor BamA" evidence="8">
    <location>
        <begin position="29"/>
        <end position="799"/>
    </location>
</feature>
<evidence type="ECO:0000313" key="11">
    <source>
        <dbReference type="EMBL" id="SKA64665.1"/>
    </source>
</evidence>
<evidence type="ECO:0000256" key="7">
    <source>
        <dbReference type="ARBA" id="ARBA00023237"/>
    </source>
</evidence>
<dbReference type="NCBIfam" id="TIGR03303">
    <property type="entry name" value="OM_YaeT"/>
    <property type="match status" value="1"/>
</dbReference>
<dbReference type="InterPro" id="IPR023707">
    <property type="entry name" value="OM_assembly_BamA"/>
</dbReference>
<dbReference type="InterPro" id="IPR000184">
    <property type="entry name" value="Bac_surfAg_D15"/>
</dbReference>
<accession>A0A1T4VIB9</accession>
<evidence type="ECO:0000256" key="6">
    <source>
        <dbReference type="ARBA" id="ARBA00023136"/>
    </source>
</evidence>
<keyword evidence="7 8" id="KW-0998">Cell outer membrane</keyword>
<comment type="function">
    <text evidence="8">Part of the outer membrane protein assembly complex, which is involved in assembly and insertion of beta-barrel proteins into the outer membrane.</text>
</comment>
<dbReference type="PANTHER" id="PTHR12815:SF23">
    <property type="entry name" value="OUTER MEMBRANE PROTEIN ASSEMBLY FACTOR BAMA"/>
    <property type="match status" value="1"/>
</dbReference>
<dbReference type="AlphaFoldDB" id="A0A1T4VIB9"/>
<reference evidence="12" key="1">
    <citation type="submission" date="2017-02" db="EMBL/GenBank/DDBJ databases">
        <authorList>
            <person name="Varghese N."/>
            <person name="Submissions S."/>
        </authorList>
    </citation>
    <scope>NUCLEOTIDE SEQUENCE [LARGE SCALE GENOMIC DNA]</scope>
    <source>
        <strain evidence="12">DSM 3072</strain>
    </source>
</reference>
<dbReference type="Gene3D" id="2.40.160.50">
    <property type="entry name" value="membrane protein fhac: a member of the omp85/tpsb transporter family"/>
    <property type="match status" value="1"/>
</dbReference>
<dbReference type="HAMAP" id="MF_01430">
    <property type="entry name" value="OM_assembly_BamA"/>
    <property type="match status" value="1"/>
</dbReference>
<dbReference type="Gene3D" id="3.10.20.310">
    <property type="entry name" value="membrane protein fhac"/>
    <property type="match status" value="5"/>
</dbReference>
<dbReference type="InterPro" id="IPR034746">
    <property type="entry name" value="POTRA"/>
</dbReference>
<evidence type="ECO:0000256" key="9">
    <source>
        <dbReference type="NCBIfam" id="TIGR03303"/>
    </source>
</evidence>
<dbReference type="InterPro" id="IPR010827">
    <property type="entry name" value="BamA/TamA_POTRA"/>
</dbReference>
<comment type="subcellular location">
    <subcellularLocation>
        <location evidence="8">Cell outer membrane</location>
    </subcellularLocation>
    <subcellularLocation>
        <location evidence="1">Membrane</location>
    </subcellularLocation>
</comment>
<keyword evidence="6 8" id="KW-0472">Membrane</keyword>
<dbReference type="GO" id="GO:0051205">
    <property type="term" value="P:protein insertion into membrane"/>
    <property type="evidence" value="ECO:0007669"/>
    <property type="project" value="UniProtKB-UniRule"/>
</dbReference>
<evidence type="ECO:0000313" key="12">
    <source>
        <dbReference type="Proteomes" id="UP000242432"/>
    </source>
</evidence>
<keyword evidence="5 8" id="KW-0677">Repeat</keyword>
<feature type="domain" description="POTRA" evidence="10">
    <location>
        <begin position="183"/>
        <end position="271"/>
    </location>
</feature>
<feature type="domain" description="POTRA" evidence="10">
    <location>
        <begin position="274"/>
        <end position="352"/>
    </location>
</feature>
<proteinExistence type="inferred from homology"/>
<feature type="domain" description="POTRA" evidence="10">
    <location>
        <begin position="100"/>
        <end position="180"/>
    </location>
</feature>
<keyword evidence="2 8" id="KW-1134">Transmembrane beta strand</keyword>
<evidence type="ECO:0000256" key="5">
    <source>
        <dbReference type="ARBA" id="ARBA00022737"/>
    </source>
</evidence>
<protein>
    <recommendedName>
        <fullName evidence="8 9">Outer membrane protein assembly factor BamA</fullName>
    </recommendedName>
</protein>
<dbReference type="FunFam" id="3.10.20.310:FF:000002">
    <property type="entry name" value="Outer membrane protein assembly factor BamA"/>
    <property type="match status" value="1"/>
</dbReference>
<organism evidence="11 12">
    <name type="scientific">Succinivibrio dextrinosolvens DSM 3072</name>
    <dbReference type="NCBI Taxonomy" id="1123324"/>
    <lineage>
        <taxon>Bacteria</taxon>
        <taxon>Pseudomonadati</taxon>
        <taxon>Pseudomonadota</taxon>
        <taxon>Gammaproteobacteria</taxon>
        <taxon>Aeromonadales</taxon>
        <taxon>Succinivibrionaceae</taxon>
        <taxon>Succinivibrio</taxon>
    </lineage>
</organism>
<feature type="signal peptide" evidence="8">
    <location>
        <begin position="1"/>
        <end position="28"/>
    </location>
</feature>
<dbReference type="InterPro" id="IPR039910">
    <property type="entry name" value="D15-like"/>
</dbReference>
<evidence type="ECO:0000256" key="4">
    <source>
        <dbReference type="ARBA" id="ARBA00022729"/>
    </source>
</evidence>
<evidence type="ECO:0000259" key="10">
    <source>
        <dbReference type="PROSITE" id="PS51779"/>
    </source>
</evidence>
<dbReference type="RefSeq" id="WP_078928977.1">
    <property type="nucleotide sequence ID" value="NZ_FUXX01000026.1"/>
</dbReference>
<keyword evidence="12" id="KW-1185">Reference proteome</keyword>
<dbReference type="Proteomes" id="UP000242432">
    <property type="component" value="Unassembled WGS sequence"/>
</dbReference>
<dbReference type="PIRSF" id="PIRSF006076">
    <property type="entry name" value="OM_assembly_OMP85"/>
    <property type="match status" value="1"/>
</dbReference>
<dbReference type="PANTHER" id="PTHR12815">
    <property type="entry name" value="SORTING AND ASSEMBLY MACHINERY SAMM50 PROTEIN FAMILY MEMBER"/>
    <property type="match status" value="1"/>
</dbReference>
<feature type="domain" description="POTRA" evidence="10">
    <location>
        <begin position="32"/>
        <end position="99"/>
    </location>
</feature>